<name>B0D751_LACBS</name>
<keyword evidence="2" id="KW-0732">Signal</keyword>
<evidence type="ECO:0000256" key="2">
    <source>
        <dbReference type="SAM" id="SignalP"/>
    </source>
</evidence>
<protein>
    <submittedName>
        <fullName evidence="3">Predicted protein</fullName>
    </submittedName>
</protein>
<dbReference type="GeneID" id="6075520"/>
<evidence type="ECO:0000313" key="3">
    <source>
        <dbReference type="EMBL" id="EDR09335.1"/>
    </source>
</evidence>
<organism evidence="4">
    <name type="scientific">Laccaria bicolor (strain S238N-H82 / ATCC MYA-4686)</name>
    <name type="common">Bicoloured deceiver</name>
    <name type="synonym">Laccaria laccata var. bicolor</name>
    <dbReference type="NCBI Taxonomy" id="486041"/>
    <lineage>
        <taxon>Eukaryota</taxon>
        <taxon>Fungi</taxon>
        <taxon>Dikarya</taxon>
        <taxon>Basidiomycota</taxon>
        <taxon>Agaricomycotina</taxon>
        <taxon>Agaricomycetes</taxon>
        <taxon>Agaricomycetidae</taxon>
        <taxon>Agaricales</taxon>
        <taxon>Agaricineae</taxon>
        <taxon>Hydnangiaceae</taxon>
        <taxon>Laccaria</taxon>
    </lineage>
</organism>
<dbReference type="KEGG" id="lbc:LACBIDRAFT_326051"/>
<evidence type="ECO:0000313" key="4">
    <source>
        <dbReference type="Proteomes" id="UP000001194"/>
    </source>
</evidence>
<accession>B0D751</accession>
<dbReference type="Proteomes" id="UP000001194">
    <property type="component" value="Unassembled WGS sequence"/>
</dbReference>
<dbReference type="RefSeq" id="XP_001879684.1">
    <property type="nucleotide sequence ID" value="XM_001879649.1"/>
</dbReference>
<dbReference type="EMBL" id="DS547099">
    <property type="protein sequence ID" value="EDR09335.1"/>
    <property type="molecule type" value="Genomic_DNA"/>
</dbReference>
<keyword evidence="4" id="KW-1185">Reference proteome</keyword>
<sequence>MGSIEARLVRCLFLVFLGWRRLSYVPNLTLDSSLLSKTTCFDKLQTNGCSRLVSDVILSDALTAIRKLSMEASGKPSSPGPRTSMASLRIWVVATGLNRDFPVRVIGKLGFDCNATIQCKRPFQGLLPKTLLSRDRNAFHLFLLLTPCQVSNSPRSGDQKGQCSDLSNWKMNFNSPKDCMEERVGHMTFCSLTQRLDADSTFKTLRITMNSKIVFSASSLCKAPIERSHRVLGGKGVEVAHESSGRSQHPQIRPGNFCQRAKGPSPAHFYISFWKFWSAGCVGHPRHGDTVLKPSSVEDSKVLDSSRSNKIVIEGARMKSSKRDRDGAADLSTEGKTPKKKKKKKKTRVSFHHSLSKAFATYTKDNATT</sequence>
<evidence type="ECO:0000256" key="1">
    <source>
        <dbReference type="SAM" id="MobiDB-lite"/>
    </source>
</evidence>
<feature type="compositionally biased region" description="Basic residues" evidence="1">
    <location>
        <begin position="338"/>
        <end position="351"/>
    </location>
</feature>
<feature type="region of interest" description="Disordered" evidence="1">
    <location>
        <begin position="308"/>
        <end position="351"/>
    </location>
</feature>
<proteinExistence type="predicted"/>
<dbReference type="InParanoid" id="B0D751"/>
<feature type="chain" id="PRO_5002747118" evidence="2">
    <location>
        <begin position="25"/>
        <end position="369"/>
    </location>
</feature>
<reference evidence="3 4" key="1">
    <citation type="journal article" date="2008" name="Nature">
        <title>The genome of Laccaria bicolor provides insights into mycorrhizal symbiosis.</title>
        <authorList>
            <person name="Martin F."/>
            <person name="Aerts A."/>
            <person name="Ahren D."/>
            <person name="Brun A."/>
            <person name="Danchin E.G.J."/>
            <person name="Duchaussoy F."/>
            <person name="Gibon J."/>
            <person name="Kohler A."/>
            <person name="Lindquist E."/>
            <person name="Pereda V."/>
            <person name="Salamov A."/>
            <person name="Shapiro H.J."/>
            <person name="Wuyts J."/>
            <person name="Blaudez D."/>
            <person name="Buee M."/>
            <person name="Brokstein P."/>
            <person name="Canbaeck B."/>
            <person name="Cohen D."/>
            <person name="Courty P.E."/>
            <person name="Coutinho P.M."/>
            <person name="Delaruelle C."/>
            <person name="Detter J.C."/>
            <person name="Deveau A."/>
            <person name="DiFazio S."/>
            <person name="Duplessis S."/>
            <person name="Fraissinet-Tachet L."/>
            <person name="Lucic E."/>
            <person name="Frey-Klett P."/>
            <person name="Fourrey C."/>
            <person name="Feussner I."/>
            <person name="Gay G."/>
            <person name="Grimwood J."/>
            <person name="Hoegger P.J."/>
            <person name="Jain P."/>
            <person name="Kilaru S."/>
            <person name="Labbe J."/>
            <person name="Lin Y.C."/>
            <person name="Legue V."/>
            <person name="Le Tacon F."/>
            <person name="Marmeisse R."/>
            <person name="Melayah D."/>
            <person name="Montanini B."/>
            <person name="Muratet M."/>
            <person name="Nehls U."/>
            <person name="Niculita-Hirzel H."/>
            <person name="Oudot-Le Secq M.P."/>
            <person name="Peter M."/>
            <person name="Quesneville H."/>
            <person name="Rajashekar B."/>
            <person name="Reich M."/>
            <person name="Rouhier N."/>
            <person name="Schmutz J."/>
            <person name="Yin T."/>
            <person name="Chalot M."/>
            <person name="Henrissat B."/>
            <person name="Kuees U."/>
            <person name="Lucas S."/>
            <person name="Van de Peer Y."/>
            <person name="Podila G.K."/>
            <person name="Polle A."/>
            <person name="Pukkila P.J."/>
            <person name="Richardson P.M."/>
            <person name="Rouze P."/>
            <person name="Sanders I.R."/>
            <person name="Stajich J.E."/>
            <person name="Tunlid A."/>
            <person name="Tuskan G."/>
            <person name="Grigoriev I.V."/>
        </authorList>
    </citation>
    <scope>NUCLEOTIDE SEQUENCE [LARGE SCALE GENOMIC DNA]</scope>
    <source>
        <strain evidence="4">S238N-H82 / ATCC MYA-4686</strain>
    </source>
</reference>
<dbReference type="AlphaFoldDB" id="B0D751"/>
<gene>
    <name evidence="3" type="ORF">LACBIDRAFT_326051</name>
</gene>
<dbReference type="HOGENOM" id="CLU_750207_0_0_1"/>
<feature type="signal peptide" evidence="2">
    <location>
        <begin position="1"/>
        <end position="24"/>
    </location>
</feature>